<protein>
    <recommendedName>
        <fullName evidence="3">DUF4230 domain-containing protein</fullName>
    </recommendedName>
</protein>
<dbReference type="RefSeq" id="WP_097113721.1">
    <property type="nucleotide sequence ID" value="NZ_CP083931.1"/>
</dbReference>
<name>A0A286E6M0_9NEIS</name>
<dbReference type="EMBL" id="OCNF01000004">
    <property type="protein sequence ID" value="SOD66536.1"/>
    <property type="molecule type" value="Genomic_DNA"/>
</dbReference>
<dbReference type="InterPro" id="IPR025324">
    <property type="entry name" value="DUF4230"/>
</dbReference>
<sequence>MKNIISLLVLGAVAFWLGQQHFRQPENPSPSHTISQQETILSQIRELNQLHSVAFHLQSIIKTEKQGNWFALWQDSQKGLFVAKGRVQAGLDLDKLSAKDIHILPDKVLVNLPPVAILSADLEDIEVFDLKTGLFNVYRADWSVLQTVQAQAKQQIVQQACQNGILQHAQQRSAEQIRQLLRLSNPNVEVYASPQIAACTVK</sequence>
<proteinExistence type="predicted"/>
<dbReference type="AlphaFoldDB" id="A0A286E6M0"/>
<gene>
    <name evidence="1" type="ORF">SAMN02746062_00640</name>
</gene>
<evidence type="ECO:0000313" key="1">
    <source>
        <dbReference type="EMBL" id="SOD66536.1"/>
    </source>
</evidence>
<reference evidence="1 2" key="1">
    <citation type="submission" date="2017-09" db="EMBL/GenBank/DDBJ databases">
        <authorList>
            <person name="Ehlers B."/>
            <person name="Leendertz F.H."/>
        </authorList>
    </citation>
    <scope>NUCLEOTIDE SEQUENCE [LARGE SCALE GENOMIC DNA]</scope>
    <source>
        <strain evidence="1 2">DSM 16848</strain>
    </source>
</reference>
<dbReference type="Pfam" id="PF14014">
    <property type="entry name" value="DUF4230"/>
    <property type="match status" value="1"/>
</dbReference>
<organism evidence="1 2">
    <name type="scientific">Alysiella filiformis DSM 16848</name>
    <dbReference type="NCBI Taxonomy" id="1120981"/>
    <lineage>
        <taxon>Bacteria</taxon>
        <taxon>Pseudomonadati</taxon>
        <taxon>Pseudomonadota</taxon>
        <taxon>Betaproteobacteria</taxon>
        <taxon>Neisseriales</taxon>
        <taxon>Neisseriaceae</taxon>
        <taxon>Alysiella</taxon>
    </lineage>
</organism>
<dbReference type="OrthoDB" id="154626at2"/>
<evidence type="ECO:0008006" key="3">
    <source>
        <dbReference type="Google" id="ProtNLM"/>
    </source>
</evidence>
<accession>A0A286E6M0</accession>
<keyword evidence="2" id="KW-1185">Reference proteome</keyword>
<evidence type="ECO:0000313" key="2">
    <source>
        <dbReference type="Proteomes" id="UP000219669"/>
    </source>
</evidence>
<dbReference type="Proteomes" id="UP000219669">
    <property type="component" value="Unassembled WGS sequence"/>
</dbReference>